<reference evidence="2" key="1">
    <citation type="submission" date="2019-10" db="EMBL/GenBank/DDBJ databases">
        <title>Streptomyces sp. nov., a novel actinobacterium isolated from alkaline environment.</title>
        <authorList>
            <person name="Golinska P."/>
        </authorList>
    </citation>
    <scope>NUCLEOTIDE SEQUENCE [LARGE SCALE GENOMIC DNA]</scope>
    <source>
        <strain evidence="2">DSM 42118</strain>
    </source>
</reference>
<dbReference type="RefSeq" id="WP_182608269.1">
    <property type="nucleotide sequence ID" value="NZ_VKHT01001291.1"/>
</dbReference>
<dbReference type="Proteomes" id="UP000538929">
    <property type="component" value="Unassembled WGS sequence"/>
</dbReference>
<comment type="caution">
    <text evidence="1">The sequence shown here is derived from an EMBL/GenBank/DDBJ whole genome shotgun (WGS) entry which is preliminary data.</text>
</comment>
<dbReference type="EMBL" id="VKHT01001291">
    <property type="protein sequence ID" value="MBB0247010.1"/>
    <property type="molecule type" value="Genomic_DNA"/>
</dbReference>
<gene>
    <name evidence="1" type="ORF">FNQ90_23530</name>
</gene>
<accession>A0A7W3TI26</accession>
<proteinExistence type="predicted"/>
<protein>
    <submittedName>
        <fullName evidence="1">Uncharacterized protein</fullName>
    </submittedName>
</protein>
<dbReference type="AlphaFoldDB" id="A0A7W3TI26"/>
<evidence type="ECO:0000313" key="1">
    <source>
        <dbReference type="EMBL" id="MBB0247010.1"/>
    </source>
</evidence>
<name>A0A7W3TI26_9ACTN</name>
<keyword evidence="2" id="KW-1185">Reference proteome</keyword>
<organism evidence="1 2">
    <name type="scientific">Streptomyces alkaliphilus</name>
    <dbReference type="NCBI Taxonomy" id="1472722"/>
    <lineage>
        <taxon>Bacteria</taxon>
        <taxon>Bacillati</taxon>
        <taxon>Actinomycetota</taxon>
        <taxon>Actinomycetes</taxon>
        <taxon>Kitasatosporales</taxon>
        <taxon>Streptomycetaceae</taxon>
        <taxon>Streptomyces</taxon>
    </lineage>
</organism>
<evidence type="ECO:0000313" key="2">
    <source>
        <dbReference type="Proteomes" id="UP000538929"/>
    </source>
</evidence>
<sequence>MTSTASVTLPASLDALPVLREDADGWTSGAVGSMPVLAMTAQSVTLAVPSAYGIGAGEQQLLH</sequence>